<dbReference type="SUPFAM" id="SSF49265">
    <property type="entry name" value="Fibronectin type III"/>
    <property type="match status" value="1"/>
</dbReference>
<dbReference type="InterPro" id="IPR003961">
    <property type="entry name" value="FN3_dom"/>
</dbReference>
<protein>
    <recommendedName>
        <fullName evidence="1">Fibronectin type-III domain-containing protein</fullName>
    </recommendedName>
</protein>
<dbReference type="AlphaFoldDB" id="A0AAE0W0L1"/>
<reference evidence="2" key="1">
    <citation type="journal article" date="2021" name="Genome Biol. Evol.">
        <title>A High-Quality Reference Genome for a Parasitic Bivalve with Doubly Uniparental Inheritance (Bivalvia: Unionida).</title>
        <authorList>
            <person name="Smith C.H."/>
        </authorList>
    </citation>
    <scope>NUCLEOTIDE SEQUENCE</scope>
    <source>
        <strain evidence="2">CHS0354</strain>
    </source>
</reference>
<evidence type="ECO:0000313" key="3">
    <source>
        <dbReference type="Proteomes" id="UP001195483"/>
    </source>
</evidence>
<dbReference type="InterPro" id="IPR036116">
    <property type="entry name" value="FN3_sf"/>
</dbReference>
<keyword evidence="3" id="KW-1185">Reference proteome</keyword>
<name>A0AAE0W0L1_9BIVA</name>
<evidence type="ECO:0000313" key="2">
    <source>
        <dbReference type="EMBL" id="KAK3596072.1"/>
    </source>
</evidence>
<dbReference type="Proteomes" id="UP001195483">
    <property type="component" value="Unassembled WGS sequence"/>
</dbReference>
<dbReference type="SMART" id="SM00060">
    <property type="entry name" value="FN3"/>
    <property type="match status" value="1"/>
</dbReference>
<gene>
    <name evidence="2" type="ORF">CHS0354_035145</name>
</gene>
<dbReference type="Pfam" id="PF00041">
    <property type="entry name" value="fn3"/>
    <property type="match status" value="1"/>
</dbReference>
<proteinExistence type="predicted"/>
<sequence length="144" mass="16016">MKRSLDSFYIPVSEVPTNVSISNVTSRSFTISWDKPRNAFGELIGYILIISSAEDKVCVVEEFINCSTGCKSAFPNQTVISPACKEKTKYQNVDKTELLSRRNFTASLNPDTEYTVSVAAVNQGGKGHTEDIKKNTWEEGRILI</sequence>
<accession>A0AAE0W0L1</accession>
<dbReference type="Gene3D" id="2.60.40.10">
    <property type="entry name" value="Immunoglobulins"/>
    <property type="match status" value="1"/>
</dbReference>
<organism evidence="2 3">
    <name type="scientific">Potamilus streckersoni</name>
    <dbReference type="NCBI Taxonomy" id="2493646"/>
    <lineage>
        <taxon>Eukaryota</taxon>
        <taxon>Metazoa</taxon>
        <taxon>Spiralia</taxon>
        <taxon>Lophotrochozoa</taxon>
        <taxon>Mollusca</taxon>
        <taxon>Bivalvia</taxon>
        <taxon>Autobranchia</taxon>
        <taxon>Heteroconchia</taxon>
        <taxon>Palaeoheterodonta</taxon>
        <taxon>Unionida</taxon>
        <taxon>Unionoidea</taxon>
        <taxon>Unionidae</taxon>
        <taxon>Ambleminae</taxon>
        <taxon>Lampsilini</taxon>
        <taxon>Potamilus</taxon>
    </lineage>
</organism>
<reference evidence="2" key="2">
    <citation type="journal article" date="2021" name="Genome Biol. Evol.">
        <title>Developing a high-quality reference genome for a parasitic bivalve with doubly uniparental inheritance (Bivalvia: Unionida).</title>
        <authorList>
            <person name="Smith C.H."/>
        </authorList>
    </citation>
    <scope>NUCLEOTIDE SEQUENCE</scope>
    <source>
        <strain evidence="2">CHS0354</strain>
        <tissue evidence="2">Mantle</tissue>
    </source>
</reference>
<reference evidence="2" key="3">
    <citation type="submission" date="2023-05" db="EMBL/GenBank/DDBJ databases">
        <authorList>
            <person name="Smith C.H."/>
        </authorList>
    </citation>
    <scope>NUCLEOTIDE SEQUENCE</scope>
    <source>
        <strain evidence="2">CHS0354</strain>
        <tissue evidence="2">Mantle</tissue>
    </source>
</reference>
<dbReference type="InterPro" id="IPR013783">
    <property type="entry name" value="Ig-like_fold"/>
</dbReference>
<dbReference type="CDD" id="cd00063">
    <property type="entry name" value="FN3"/>
    <property type="match status" value="1"/>
</dbReference>
<dbReference type="EMBL" id="JAEAOA010002065">
    <property type="protein sequence ID" value="KAK3596072.1"/>
    <property type="molecule type" value="Genomic_DNA"/>
</dbReference>
<comment type="caution">
    <text evidence="2">The sequence shown here is derived from an EMBL/GenBank/DDBJ whole genome shotgun (WGS) entry which is preliminary data.</text>
</comment>
<dbReference type="PROSITE" id="PS50853">
    <property type="entry name" value="FN3"/>
    <property type="match status" value="1"/>
</dbReference>
<evidence type="ECO:0000259" key="1">
    <source>
        <dbReference type="PROSITE" id="PS50853"/>
    </source>
</evidence>
<feature type="domain" description="Fibronectin type-III" evidence="1">
    <location>
        <begin position="15"/>
        <end position="140"/>
    </location>
</feature>